<dbReference type="GO" id="GO:0051959">
    <property type="term" value="F:dynein light intermediate chain binding"/>
    <property type="evidence" value="ECO:0007669"/>
    <property type="project" value="InterPro"/>
</dbReference>
<evidence type="ECO:0000256" key="1">
    <source>
        <dbReference type="SAM" id="Coils"/>
    </source>
</evidence>
<dbReference type="SUPFAM" id="SSF52540">
    <property type="entry name" value="P-loop containing nucleoside triphosphate hydrolases"/>
    <property type="match status" value="1"/>
</dbReference>
<dbReference type="PANTHER" id="PTHR22878">
    <property type="entry name" value="DYNEIN HEAVY CHAIN 6, AXONEMAL-LIKE-RELATED"/>
    <property type="match status" value="1"/>
</dbReference>
<feature type="domain" description="Dynein heavy chain AAA module D4" evidence="3">
    <location>
        <begin position="2"/>
        <end position="121"/>
    </location>
</feature>
<dbReference type="InterPro" id="IPR026983">
    <property type="entry name" value="DHC"/>
</dbReference>
<feature type="non-terminal residue" evidence="4">
    <location>
        <position position="1"/>
    </location>
</feature>
<dbReference type="InterPro" id="IPR024317">
    <property type="entry name" value="Dynein_heavy_chain_D4_dom"/>
</dbReference>
<accession>A0A0H5QQ17</accession>
<dbReference type="AlphaFoldDB" id="A0A0H5QQ17"/>
<dbReference type="Gene3D" id="1.20.920.20">
    <property type="match status" value="1"/>
</dbReference>
<feature type="non-terminal residue" evidence="4">
    <location>
        <position position="303"/>
    </location>
</feature>
<dbReference type="Pfam" id="PF12777">
    <property type="entry name" value="MT"/>
    <property type="match status" value="1"/>
</dbReference>
<reference evidence="4" key="1">
    <citation type="submission" date="2015-04" db="EMBL/GenBank/DDBJ databases">
        <title>The genome sequence of the plant pathogenic Rhizarian Plasmodiophora brassicae reveals insights in its biotrophic life cycle and the origin of chitin synthesis.</title>
        <authorList>
            <person name="Schwelm A."/>
            <person name="Fogelqvist J."/>
            <person name="Knaust A."/>
            <person name="Julke S."/>
            <person name="Lilja T."/>
            <person name="Dhandapani V."/>
            <person name="Bonilla-Rosso G."/>
            <person name="Karlsson M."/>
            <person name="Shevchenko A."/>
            <person name="Choi S.R."/>
            <person name="Kim H.G."/>
            <person name="Park J.Y."/>
            <person name="Lim Y.P."/>
            <person name="Ludwig-Muller J."/>
            <person name="Dixelius C."/>
        </authorList>
    </citation>
    <scope>NUCLEOTIDE SEQUENCE</scope>
    <source>
        <tissue evidence="4">Potato root galls</tissue>
    </source>
</reference>
<proteinExistence type="predicted"/>
<feature type="coiled-coil region" evidence="1">
    <location>
        <begin position="141"/>
        <end position="196"/>
    </location>
</feature>
<dbReference type="Pfam" id="PF12780">
    <property type="entry name" value="AAA_8"/>
    <property type="match status" value="1"/>
</dbReference>
<dbReference type="GO" id="GO:0030286">
    <property type="term" value="C:dynein complex"/>
    <property type="evidence" value="ECO:0007669"/>
    <property type="project" value="InterPro"/>
</dbReference>
<name>A0A0H5QQ17_9EUKA</name>
<evidence type="ECO:0000313" key="4">
    <source>
        <dbReference type="EMBL" id="CRZ04138.1"/>
    </source>
</evidence>
<evidence type="ECO:0000259" key="2">
    <source>
        <dbReference type="Pfam" id="PF12777"/>
    </source>
</evidence>
<dbReference type="InterPro" id="IPR024743">
    <property type="entry name" value="Dynein_HC_stalk"/>
</dbReference>
<dbReference type="EMBL" id="HACM01003696">
    <property type="protein sequence ID" value="CRZ04138.1"/>
    <property type="molecule type" value="Transcribed_RNA"/>
</dbReference>
<evidence type="ECO:0008006" key="5">
    <source>
        <dbReference type="Google" id="ProtNLM"/>
    </source>
</evidence>
<evidence type="ECO:0000259" key="3">
    <source>
        <dbReference type="Pfam" id="PF12780"/>
    </source>
</evidence>
<dbReference type="Gene3D" id="3.40.50.300">
    <property type="entry name" value="P-loop containing nucleotide triphosphate hydrolases"/>
    <property type="match status" value="1"/>
</dbReference>
<dbReference type="PANTHER" id="PTHR22878:SF63">
    <property type="entry name" value="DYNEIN AXONEMAL HEAVY CHAIN 10"/>
    <property type="match status" value="1"/>
</dbReference>
<dbReference type="GO" id="GO:0007018">
    <property type="term" value="P:microtubule-based movement"/>
    <property type="evidence" value="ECO:0007669"/>
    <property type="project" value="InterPro"/>
</dbReference>
<feature type="domain" description="Dynein heavy chain coiled coil stalk" evidence="2">
    <location>
        <begin position="136"/>
        <end position="301"/>
    </location>
</feature>
<organism evidence="4">
    <name type="scientific">Spongospora subterranea</name>
    <dbReference type="NCBI Taxonomy" id="70186"/>
    <lineage>
        <taxon>Eukaryota</taxon>
        <taxon>Sar</taxon>
        <taxon>Rhizaria</taxon>
        <taxon>Endomyxa</taxon>
        <taxon>Phytomyxea</taxon>
        <taxon>Plasmodiophorida</taxon>
        <taxon>Plasmodiophoridae</taxon>
        <taxon>Spongospora</taxon>
    </lineage>
</organism>
<keyword evidence="1" id="KW-0175">Coiled coil</keyword>
<dbReference type="GO" id="GO:0045505">
    <property type="term" value="F:dynein intermediate chain binding"/>
    <property type="evidence" value="ECO:0007669"/>
    <property type="project" value="InterPro"/>
</dbReference>
<dbReference type="InterPro" id="IPR027417">
    <property type="entry name" value="P-loop_NTPase"/>
</dbReference>
<sequence length="303" mass="34233">GTADACWAYLVNKCRDNLHIVLCMSPSGDQLRRRCRSFPGLVCNTVIDWFFTWPSDALLAVANHFLAGDEVSEEFKPAIVQHMVKVHLSVQLYSSRFMQELRRFNSVTPKNYLDYIGNYRRQLSQCRIENDRKSKRLIGGLAKLIEAADAVDAMQEELREKKVIVDAAAMECTRMIEQIRERSHEVEVKRKLANEKNAELQIEGERIAVEKKMAEDALDEALPALEAAAEALKNLKKDDITMVKSYANPPGPVKDVCQCVLELKPSGKEDPATGWAGAKSMMSDPAFLSKLQNYPRDDITEKQ</sequence>
<protein>
    <recommendedName>
        <fullName evidence="5">Dynein heavy chain AAA module D4 domain-containing protein</fullName>
    </recommendedName>
</protein>